<dbReference type="AlphaFoldDB" id="A0A161Y3M3"/>
<gene>
    <name evidence="1" type="ORF">CLMAG_24730</name>
</gene>
<dbReference type="OrthoDB" id="2015861at2"/>
<keyword evidence="2" id="KW-1185">Reference proteome</keyword>
<dbReference type="EMBL" id="LWAE01000002">
    <property type="protein sequence ID" value="KZL92659.1"/>
    <property type="molecule type" value="Genomic_DNA"/>
</dbReference>
<dbReference type="RefSeq" id="WP_066622274.1">
    <property type="nucleotide sequence ID" value="NZ_FQXL01000021.1"/>
</dbReference>
<dbReference type="PATRIC" id="fig|1121326.3.peg.2473"/>
<organism evidence="1 2">
    <name type="scientific">Clostridium magnum DSM 2767</name>
    <dbReference type="NCBI Taxonomy" id="1121326"/>
    <lineage>
        <taxon>Bacteria</taxon>
        <taxon>Bacillati</taxon>
        <taxon>Bacillota</taxon>
        <taxon>Clostridia</taxon>
        <taxon>Eubacteriales</taxon>
        <taxon>Clostridiaceae</taxon>
        <taxon>Clostridium</taxon>
    </lineage>
</organism>
<name>A0A161Y3M3_9CLOT</name>
<evidence type="ECO:0008006" key="3">
    <source>
        <dbReference type="Google" id="ProtNLM"/>
    </source>
</evidence>
<protein>
    <recommendedName>
        <fullName evidence="3">HD domain protein</fullName>
    </recommendedName>
</protein>
<dbReference type="STRING" id="1121326.CLMAG_24730"/>
<sequence>MAFINEEIVLNYYIEQLDKDNIVFLKNRVHYKEKIKKQIEEMKKAEGIHDKIESAKVLWKSLFDASMSFIDSDKRGYDTIFKYFDKYVNFEELIFASDSFYRDHTLHSLWVYFLGEYIYRKQEFSNLFDHKDLMLKEFLNIRNDIKEINSWGFFDDIEKKYDDIMEYIENEEAVRCVSALCHDLGYPIKKIEKISESIMDMLPYFSIKRAEEFSFSYSVLEQIHIQSFIEFLSFSISFSNLDEYDEKIFELIETKCDGMNICGIKKDRVKALNEENLYRLKKALTLGVSVEKNLSKYWSYARNFEEYAHGIMSAFLLSKNIRAFENINVWVDKDKDYLKDIKFSDIVSKQEILKAITEHTNDSFRITKISSYVEMLVLIDEIEEFSRISRANKNREFVDDYCKTQISSDGEWFNIDFTFNNTANFINPEISFIHRSKRFLMLFDIKNLDKNIKIRMRCIVKRKDESIYTLEIGKNYAKIMVNDKKVNIPEYLKSEQFYTSEEYSFI</sequence>
<evidence type="ECO:0000313" key="1">
    <source>
        <dbReference type="EMBL" id="KZL92659.1"/>
    </source>
</evidence>
<evidence type="ECO:0000313" key="2">
    <source>
        <dbReference type="Proteomes" id="UP000076603"/>
    </source>
</evidence>
<accession>A0A161Y3M3</accession>
<dbReference type="Proteomes" id="UP000076603">
    <property type="component" value="Unassembled WGS sequence"/>
</dbReference>
<comment type="caution">
    <text evidence="1">The sequence shown here is derived from an EMBL/GenBank/DDBJ whole genome shotgun (WGS) entry which is preliminary data.</text>
</comment>
<proteinExistence type="predicted"/>
<reference evidence="1 2" key="1">
    <citation type="submission" date="2016-04" db="EMBL/GenBank/DDBJ databases">
        <title>Genome sequence of Clostridium magnum DSM 2767.</title>
        <authorList>
            <person name="Poehlein A."/>
            <person name="Uhlig R."/>
            <person name="Fischer R."/>
            <person name="Bahl H."/>
            <person name="Daniel R."/>
        </authorList>
    </citation>
    <scope>NUCLEOTIDE SEQUENCE [LARGE SCALE GENOMIC DNA]</scope>
    <source>
        <strain evidence="1 2">DSM 2767</strain>
    </source>
</reference>